<dbReference type="SUPFAM" id="SSF82649">
    <property type="entry name" value="SufE/NifU"/>
    <property type="match status" value="1"/>
</dbReference>
<dbReference type="PANTHER" id="PTHR10093">
    <property type="entry name" value="IRON-SULFUR CLUSTER ASSEMBLY ENZYME NIFU HOMOLOG"/>
    <property type="match status" value="1"/>
</dbReference>
<evidence type="ECO:0000259" key="1">
    <source>
        <dbReference type="Pfam" id="PF01592"/>
    </source>
</evidence>
<accession>A0ABT8M1T0</accession>
<protein>
    <submittedName>
        <fullName evidence="2">Iron-sulfur cluster assembly scaffold protein</fullName>
    </submittedName>
</protein>
<evidence type="ECO:0000313" key="2">
    <source>
        <dbReference type="EMBL" id="MDN7011628.1"/>
    </source>
</evidence>
<feature type="domain" description="NIF system FeS cluster assembly NifU N-terminal" evidence="1">
    <location>
        <begin position="1"/>
        <end position="121"/>
    </location>
</feature>
<reference evidence="2" key="1">
    <citation type="submission" date="2019-05" db="EMBL/GenBank/DDBJ databases">
        <title>Isolation and characterization of methanogens from the cold seep sediment at Four-Way Closure Ridge.</title>
        <authorList>
            <person name="You Y.-T."/>
            <person name="Chen S.-C."/>
            <person name="Zhang W.-L."/>
            <person name="Lai M.-C."/>
        </authorList>
    </citation>
    <scope>NUCLEOTIDE SEQUENCE</scope>
    <source>
        <strain evidence="2">FWC-SCC3</strain>
    </source>
</reference>
<proteinExistence type="predicted"/>
<evidence type="ECO:0000313" key="3">
    <source>
        <dbReference type="Proteomes" id="UP001168423"/>
    </source>
</evidence>
<dbReference type="RefSeq" id="WP_301676325.1">
    <property type="nucleotide sequence ID" value="NZ_VCYI01000001.1"/>
</dbReference>
<dbReference type="EMBL" id="VCYI01000001">
    <property type="protein sequence ID" value="MDN7011628.1"/>
    <property type="molecule type" value="Genomic_DNA"/>
</dbReference>
<keyword evidence="3" id="KW-1185">Reference proteome</keyword>
<dbReference type="Gene3D" id="3.90.1010.10">
    <property type="match status" value="1"/>
</dbReference>
<comment type="caution">
    <text evidence="2">The sequence shown here is derived from an EMBL/GenBank/DDBJ whole genome shotgun (WGS) entry which is preliminary data.</text>
</comment>
<sequence>MYTEKVIEEFTNPENVGELADADAVGEAGSPTCGDIMKIYLKVEDDRITDARFQTFGCAAAIASSSMATRMILGMTVTEAWNLSNVDVVDALGGLPEPKVHCSLLARDAIRAAIDDLRNRQGLEPLERESGGCCCGEGGCCVRPENG</sequence>
<organism evidence="2 3">
    <name type="scientific">Methanoculleus methanifontis</name>
    <dbReference type="NCBI Taxonomy" id="2584086"/>
    <lineage>
        <taxon>Archaea</taxon>
        <taxon>Methanobacteriati</taxon>
        <taxon>Methanobacteriota</taxon>
        <taxon>Stenosarchaea group</taxon>
        <taxon>Methanomicrobia</taxon>
        <taxon>Methanomicrobiales</taxon>
        <taxon>Methanomicrobiaceae</taxon>
        <taxon>Methanoculleus</taxon>
    </lineage>
</organism>
<dbReference type="Proteomes" id="UP001168423">
    <property type="component" value="Unassembled WGS sequence"/>
</dbReference>
<name>A0ABT8M1T0_9EURY</name>
<gene>
    <name evidence="2" type="ORF">FGW20_00950</name>
</gene>
<dbReference type="CDD" id="cd06664">
    <property type="entry name" value="IscU_like"/>
    <property type="match status" value="1"/>
</dbReference>
<dbReference type="InterPro" id="IPR002871">
    <property type="entry name" value="NIF_FeS_clus_asmbl_NifU_N"/>
</dbReference>
<dbReference type="Pfam" id="PF01592">
    <property type="entry name" value="NifU_N"/>
    <property type="match status" value="1"/>
</dbReference>